<keyword evidence="15" id="KW-1185">Reference proteome</keyword>
<evidence type="ECO:0000259" key="13">
    <source>
        <dbReference type="PROSITE" id="PS51352"/>
    </source>
</evidence>
<dbReference type="Gene3D" id="3.40.30.10">
    <property type="entry name" value="Glutaredoxin"/>
    <property type="match status" value="1"/>
</dbReference>
<proteinExistence type="inferred from homology"/>
<dbReference type="Proteomes" id="UP000077628">
    <property type="component" value="Unassembled WGS sequence"/>
</dbReference>
<keyword evidence="5" id="KW-0560">Oxidoreductase</keyword>
<keyword evidence="12" id="KW-0732">Signal</keyword>
<dbReference type="STRING" id="702114.A1355_03690"/>
<evidence type="ECO:0000256" key="5">
    <source>
        <dbReference type="ARBA" id="ARBA00023002"/>
    </source>
</evidence>
<keyword evidence="3" id="KW-0575">Peroxidase</keyword>
<dbReference type="EC" id="1.11.1.24" evidence="2"/>
<keyword evidence="7" id="KW-0676">Redox-active center</keyword>
<dbReference type="GO" id="GO:0034599">
    <property type="term" value="P:cellular response to oxidative stress"/>
    <property type="evidence" value="ECO:0007669"/>
    <property type="project" value="TreeGrafter"/>
</dbReference>
<name>A0A177NRA4_9GAMM</name>
<feature type="domain" description="Thioredoxin" evidence="13">
    <location>
        <begin position="29"/>
        <end position="177"/>
    </location>
</feature>
<evidence type="ECO:0000256" key="11">
    <source>
        <dbReference type="ARBA" id="ARBA00049091"/>
    </source>
</evidence>
<evidence type="ECO:0000313" key="15">
    <source>
        <dbReference type="Proteomes" id="UP000077628"/>
    </source>
</evidence>
<keyword evidence="4" id="KW-0049">Antioxidant</keyword>
<organism evidence="14 15">
    <name type="scientific">Methylomonas koyamae</name>
    <dbReference type="NCBI Taxonomy" id="702114"/>
    <lineage>
        <taxon>Bacteria</taxon>
        <taxon>Pseudomonadati</taxon>
        <taxon>Pseudomonadota</taxon>
        <taxon>Gammaproteobacteria</taxon>
        <taxon>Methylococcales</taxon>
        <taxon>Methylococcaceae</taxon>
        <taxon>Methylomonas</taxon>
    </lineage>
</organism>
<evidence type="ECO:0000256" key="3">
    <source>
        <dbReference type="ARBA" id="ARBA00022559"/>
    </source>
</evidence>
<evidence type="ECO:0000256" key="9">
    <source>
        <dbReference type="ARBA" id="ARBA00038489"/>
    </source>
</evidence>
<feature type="signal peptide" evidence="12">
    <location>
        <begin position="1"/>
        <end position="26"/>
    </location>
</feature>
<dbReference type="PANTHER" id="PTHR42801">
    <property type="entry name" value="THIOREDOXIN-DEPENDENT PEROXIDE REDUCTASE"/>
    <property type="match status" value="1"/>
</dbReference>
<evidence type="ECO:0000256" key="4">
    <source>
        <dbReference type="ARBA" id="ARBA00022862"/>
    </source>
</evidence>
<evidence type="ECO:0000256" key="1">
    <source>
        <dbReference type="ARBA" id="ARBA00003330"/>
    </source>
</evidence>
<evidence type="ECO:0000313" key="14">
    <source>
        <dbReference type="EMBL" id="OAI19739.1"/>
    </source>
</evidence>
<dbReference type="SUPFAM" id="SSF52833">
    <property type="entry name" value="Thioredoxin-like"/>
    <property type="match status" value="1"/>
</dbReference>
<comment type="caution">
    <text evidence="14">The sequence shown here is derived from an EMBL/GenBank/DDBJ whole genome shotgun (WGS) entry which is preliminary data.</text>
</comment>
<evidence type="ECO:0000256" key="6">
    <source>
        <dbReference type="ARBA" id="ARBA00023157"/>
    </source>
</evidence>
<keyword evidence="6" id="KW-1015">Disulfide bond</keyword>
<dbReference type="OrthoDB" id="9812811at2"/>
<dbReference type="CDD" id="cd03017">
    <property type="entry name" value="PRX_BCP"/>
    <property type="match status" value="1"/>
</dbReference>
<reference evidence="15" key="1">
    <citation type="submission" date="2016-03" db="EMBL/GenBank/DDBJ databases">
        <authorList>
            <person name="Heylen K."/>
            <person name="De Vos P."/>
            <person name="Vekeman B."/>
        </authorList>
    </citation>
    <scope>NUCLEOTIDE SEQUENCE [LARGE SCALE GENOMIC DNA]</scope>
    <source>
        <strain evidence="15">R-45383</strain>
    </source>
</reference>
<gene>
    <name evidence="14" type="ORF">A1355_03690</name>
</gene>
<accession>A0A177NRA4</accession>
<dbReference type="InterPro" id="IPR050924">
    <property type="entry name" value="Peroxiredoxin_BCP/PrxQ"/>
</dbReference>
<evidence type="ECO:0000256" key="7">
    <source>
        <dbReference type="ARBA" id="ARBA00023284"/>
    </source>
</evidence>
<feature type="chain" id="PRO_5008069480" description="thioredoxin-dependent peroxiredoxin" evidence="12">
    <location>
        <begin position="27"/>
        <end position="179"/>
    </location>
</feature>
<dbReference type="InterPro" id="IPR036249">
    <property type="entry name" value="Thioredoxin-like_sf"/>
</dbReference>
<comment type="function">
    <text evidence="1">Thiol-specific peroxidase that catalyzes the reduction of hydrogen peroxide and organic hydroperoxides to water and alcohols, respectively. Plays a role in cell protection against oxidative stress by detoxifying peroxides and as sensor of hydrogen peroxide-mediated signaling events.</text>
</comment>
<dbReference type="InterPro" id="IPR000866">
    <property type="entry name" value="AhpC/TSA"/>
</dbReference>
<dbReference type="PROSITE" id="PS51352">
    <property type="entry name" value="THIOREDOXIN_2"/>
    <property type="match status" value="1"/>
</dbReference>
<comment type="similarity">
    <text evidence="9">Belongs to the peroxiredoxin family. BCP/PrxQ subfamily.</text>
</comment>
<evidence type="ECO:0000256" key="10">
    <source>
        <dbReference type="ARBA" id="ARBA00042639"/>
    </source>
</evidence>
<dbReference type="Pfam" id="PF00578">
    <property type="entry name" value="AhpC-TSA"/>
    <property type="match status" value="1"/>
</dbReference>
<evidence type="ECO:0000256" key="12">
    <source>
        <dbReference type="SAM" id="SignalP"/>
    </source>
</evidence>
<comment type="catalytic activity">
    <reaction evidence="11">
        <text>a hydroperoxide + [thioredoxin]-dithiol = an alcohol + [thioredoxin]-disulfide + H2O</text>
        <dbReference type="Rhea" id="RHEA:62620"/>
        <dbReference type="Rhea" id="RHEA-COMP:10698"/>
        <dbReference type="Rhea" id="RHEA-COMP:10700"/>
        <dbReference type="ChEBI" id="CHEBI:15377"/>
        <dbReference type="ChEBI" id="CHEBI:29950"/>
        <dbReference type="ChEBI" id="CHEBI:30879"/>
        <dbReference type="ChEBI" id="CHEBI:35924"/>
        <dbReference type="ChEBI" id="CHEBI:50058"/>
        <dbReference type="EC" id="1.11.1.24"/>
    </reaction>
</comment>
<dbReference type="EMBL" id="LUUK01000154">
    <property type="protein sequence ID" value="OAI19739.1"/>
    <property type="molecule type" value="Genomic_DNA"/>
</dbReference>
<evidence type="ECO:0000256" key="8">
    <source>
        <dbReference type="ARBA" id="ARBA00032824"/>
    </source>
</evidence>
<dbReference type="AlphaFoldDB" id="A0A177NRA4"/>
<dbReference type="InterPro" id="IPR013766">
    <property type="entry name" value="Thioredoxin_domain"/>
</dbReference>
<dbReference type="PANTHER" id="PTHR42801:SF4">
    <property type="entry name" value="AHPC_TSA FAMILY PROTEIN"/>
    <property type="match status" value="1"/>
</dbReference>
<dbReference type="GO" id="GO:0005737">
    <property type="term" value="C:cytoplasm"/>
    <property type="evidence" value="ECO:0007669"/>
    <property type="project" value="TreeGrafter"/>
</dbReference>
<protein>
    <recommendedName>
        <fullName evidence="2">thioredoxin-dependent peroxiredoxin</fullName>
        <ecNumber evidence="2">1.11.1.24</ecNumber>
    </recommendedName>
    <alternativeName>
        <fullName evidence="8">Thioredoxin peroxidase</fullName>
    </alternativeName>
    <alternativeName>
        <fullName evidence="10">Thioredoxin-dependent peroxiredoxin Bcp</fullName>
    </alternativeName>
</protein>
<dbReference type="RefSeq" id="WP_082885480.1">
    <property type="nucleotide sequence ID" value="NZ_LUUK01000154.1"/>
</dbReference>
<dbReference type="GO" id="GO:0045454">
    <property type="term" value="P:cell redox homeostasis"/>
    <property type="evidence" value="ECO:0007669"/>
    <property type="project" value="TreeGrafter"/>
</dbReference>
<dbReference type="GO" id="GO:0008379">
    <property type="term" value="F:thioredoxin peroxidase activity"/>
    <property type="evidence" value="ECO:0007669"/>
    <property type="project" value="TreeGrafter"/>
</dbReference>
<sequence length="179" mass="19853">MNKYSPLLKRLALFLTWLPFASPSWADPPTLGGPAPLFRLPTHDGGAFDLAERRGKGWTVLYFYPKAGTPGCTTQACAFRDAIDVIRRQNAEVFGISTDSVAALQVFHREHRLNFTLLADVDALTTDAYGVKMPVLTMAKRRTFILDPELIVRRIDDDVDPALDAQRVADVLQKLQAGP</sequence>
<evidence type="ECO:0000256" key="2">
    <source>
        <dbReference type="ARBA" id="ARBA00013017"/>
    </source>
</evidence>